<protein>
    <submittedName>
        <fullName evidence="1">Uncharacterized protein</fullName>
    </submittedName>
</protein>
<reference evidence="1" key="1">
    <citation type="journal article" date="2014" name="Front. Microbiol.">
        <title>High frequency of phylogenetically diverse reductive dehalogenase-homologous genes in deep subseafloor sedimentary metagenomes.</title>
        <authorList>
            <person name="Kawai M."/>
            <person name="Futagami T."/>
            <person name="Toyoda A."/>
            <person name="Takaki Y."/>
            <person name="Nishi S."/>
            <person name="Hori S."/>
            <person name="Arai W."/>
            <person name="Tsubouchi T."/>
            <person name="Morono Y."/>
            <person name="Uchiyama I."/>
            <person name="Ito T."/>
            <person name="Fujiyama A."/>
            <person name="Inagaki F."/>
            <person name="Takami H."/>
        </authorList>
    </citation>
    <scope>NUCLEOTIDE SEQUENCE</scope>
    <source>
        <strain evidence="1">Expedition CK06-06</strain>
    </source>
</reference>
<sequence>EFMMPDATLDKCNLEANPPTGLCDKRCSP</sequence>
<comment type="caution">
    <text evidence="1">The sequence shown here is derived from an EMBL/GenBank/DDBJ whole genome shotgun (WGS) entry which is preliminary data.</text>
</comment>
<feature type="non-terminal residue" evidence="1">
    <location>
        <position position="1"/>
    </location>
</feature>
<dbReference type="AlphaFoldDB" id="X1DLB1"/>
<dbReference type="EMBL" id="BART01029109">
    <property type="protein sequence ID" value="GAG97211.1"/>
    <property type="molecule type" value="Genomic_DNA"/>
</dbReference>
<gene>
    <name evidence="1" type="ORF">S01H4_51160</name>
</gene>
<evidence type="ECO:0000313" key="1">
    <source>
        <dbReference type="EMBL" id="GAG97211.1"/>
    </source>
</evidence>
<accession>X1DLB1</accession>
<organism evidence="1">
    <name type="scientific">marine sediment metagenome</name>
    <dbReference type="NCBI Taxonomy" id="412755"/>
    <lineage>
        <taxon>unclassified sequences</taxon>
        <taxon>metagenomes</taxon>
        <taxon>ecological metagenomes</taxon>
    </lineage>
</organism>
<proteinExistence type="predicted"/>
<name>X1DLB1_9ZZZZ</name>